<dbReference type="InterPro" id="IPR024952">
    <property type="entry name" value="LPP20-like_dom"/>
</dbReference>
<sequence>MTKRIIVLLTMNFCLISAFSQSWDEVIRNTQTYLSGEGWGATVEEADQQALAALISKISVVVSNDFSITEDERTTNGKLDAASYTTSKVQTYSTATLTNTERIVIDNNPDQAHIGRFIKRSELNKIFEGRIRTIKEYIRLGKVAEDACKIDDALRNYYWAYSLLKSVQRPSSVVYSDEETGETMYPLTWLPQQITNILKELSVEVTGNDGTNVDLMFKYKGQPVSTLDFTYFDGRNWSNICSAKDGRGTMEFSKGLVPDNVQINYEYAYRGQAHINQEIQSVLNVVKGQSIRAARVNLQMGKAKKSTDNTLSLGKSRANDTMLPVANDGSYRAVLTKVLNAIKGHDYDAVRTLFTDDGWSMFTSLVRYGNARILNAKDCQFSQLRDNVIARSIQMSFSFKKGLRKDFVEDVVFTFDKNQKIDCIAFGLDRKAKQDIMKRGAWTPIARQTIMQFLENYKTAYALKRLDYLKTIFDDDAVIIVGHVAERLVVNRQSKDMPVTFHTQRHIRRVQYSKDQYMKNLEACFRSNEFVNIRFANNDVRKAKNGEEYGIQIKQDYYSTNYGDQGYLYLQVDLEDSQKPIIKVRTWQPEPDPEIGLFGLGNW</sequence>
<feature type="domain" description="Lipoprotein LPP20-like" evidence="2">
    <location>
        <begin position="22"/>
        <end position="106"/>
    </location>
</feature>
<name>A0A6I2TSK1_9BACT</name>
<reference evidence="3 4" key="1">
    <citation type="submission" date="2019-08" db="EMBL/GenBank/DDBJ databases">
        <title>In-depth cultivation of the pig gut microbiome towards novel bacterial diversity and tailored functional studies.</title>
        <authorList>
            <person name="Wylensek D."/>
            <person name="Hitch T.C.A."/>
            <person name="Clavel T."/>
        </authorList>
    </citation>
    <scope>NUCLEOTIDE SEQUENCE [LARGE SCALE GENOMIC DNA]</scope>
    <source>
        <strain evidence="3 4">LKV-178-WT-2C</strain>
    </source>
</reference>
<dbReference type="EMBL" id="VUNF01000002">
    <property type="protein sequence ID" value="MST76566.1"/>
    <property type="molecule type" value="Genomic_DNA"/>
</dbReference>
<gene>
    <name evidence="3" type="ORF">FYJ72_02415</name>
</gene>
<comment type="caution">
    <text evidence="3">The sequence shown here is derived from an EMBL/GenBank/DDBJ whole genome shotgun (WGS) entry which is preliminary data.</text>
</comment>
<protein>
    <recommendedName>
        <fullName evidence="2">Lipoprotein LPP20-like domain-containing protein</fullName>
    </recommendedName>
</protein>
<dbReference type="AlphaFoldDB" id="A0A6I2TSK1"/>
<evidence type="ECO:0000259" key="2">
    <source>
        <dbReference type="Pfam" id="PF02169"/>
    </source>
</evidence>
<organism evidence="3 4">
    <name type="scientific">Segatella copri</name>
    <dbReference type="NCBI Taxonomy" id="165179"/>
    <lineage>
        <taxon>Bacteria</taxon>
        <taxon>Pseudomonadati</taxon>
        <taxon>Bacteroidota</taxon>
        <taxon>Bacteroidia</taxon>
        <taxon>Bacteroidales</taxon>
        <taxon>Prevotellaceae</taxon>
        <taxon>Segatella</taxon>
    </lineage>
</organism>
<evidence type="ECO:0000313" key="3">
    <source>
        <dbReference type="EMBL" id="MST76566.1"/>
    </source>
</evidence>
<feature type="chain" id="PRO_5026190717" description="Lipoprotein LPP20-like domain-containing protein" evidence="1">
    <location>
        <begin position="23"/>
        <end position="603"/>
    </location>
</feature>
<feature type="signal peptide" evidence="1">
    <location>
        <begin position="1"/>
        <end position="22"/>
    </location>
</feature>
<evidence type="ECO:0000256" key="1">
    <source>
        <dbReference type="SAM" id="SignalP"/>
    </source>
</evidence>
<dbReference type="Gene3D" id="3.10.28.20">
    <property type="entry name" value="Acetamidase/Formamidase-like domains"/>
    <property type="match status" value="1"/>
</dbReference>
<proteinExistence type="predicted"/>
<accession>A0A6I2TSK1</accession>
<dbReference type="Pfam" id="PF02169">
    <property type="entry name" value="LPP20"/>
    <property type="match status" value="1"/>
</dbReference>
<evidence type="ECO:0000313" key="4">
    <source>
        <dbReference type="Proteomes" id="UP000450161"/>
    </source>
</evidence>
<dbReference type="Proteomes" id="UP000450161">
    <property type="component" value="Unassembled WGS sequence"/>
</dbReference>
<keyword evidence="1" id="KW-0732">Signal</keyword>